<dbReference type="EMBL" id="WLZY01000002">
    <property type="protein sequence ID" value="NDL57285.1"/>
    <property type="molecule type" value="Genomic_DNA"/>
</dbReference>
<comment type="caution">
    <text evidence="1">The sequence shown here is derived from an EMBL/GenBank/DDBJ whole genome shotgun (WGS) entry which is preliminary data.</text>
</comment>
<dbReference type="Proteomes" id="UP000460435">
    <property type="component" value="Unassembled WGS sequence"/>
</dbReference>
<name>A0A7K3M1V7_9ACTN</name>
<organism evidence="1 2">
    <name type="scientific">Phytoactinopolyspora mesophila</name>
    <dbReference type="NCBI Taxonomy" id="2650750"/>
    <lineage>
        <taxon>Bacteria</taxon>
        <taxon>Bacillati</taxon>
        <taxon>Actinomycetota</taxon>
        <taxon>Actinomycetes</taxon>
        <taxon>Jiangellales</taxon>
        <taxon>Jiangellaceae</taxon>
        <taxon>Phytoactinopolyspora</taxon>
    </lineage>
</organism>
<evidence type="ECO:0000313" key="1">
    <source>
        <dbReference type="EMBL" id="NDL57285.1"/>
    </source>
</evidence>
<dbReference type="RefSeq" id="WP_162449940.1">
    <property type="nucleotide sequence ID" value="NZ_WLZY01000002.1"/>
</dbReference>
<gene>
    <name evidence="1" type="ORF">F7O44_09410</name>
</gene>
<keyword evidence="2" id="KW-1185">Reference proteome</keyword>
<dbReference type="InterPro" id="IPR023393">
    <property type="entry name" value="START-like_dom_sf"/>
</dbReference>
<evidence type="ECO:0000313" key="2">
    <source>
        <dbReference type="Proteomes" id="UP000460435"/>
    </source>
</evidence>
<evidence type="ECO:0008006" key="3">
    <source>
        <dbReference type="Google" id="ProtNLM"/>
    </source>
</evidence>
<protein>
    <recommendedName>
        <fullName evidence="3">Polyketide cyclase</fullName>
    </recommendedName>
</protein>
<dbReference type="Gene3D" id="3.30.530.20">
    <property type="match status" value="1"/>
</dbReference>
<accession>A0A7K3M1V7</accession>
<proteinExistence type="predicted"/>
<sequence length="157" mass="17673">MKPRSYQFGSVWVVAVPLSRCWDFLTSPGQRWFDWWPRLREIEIQRTSRLVGSRAVCTWKSPLGYRLRTSLLVTEVVEGTRVRMAAGGDLTGLAEVALSELPGGGTRIDVTWWVHTTRTWMNLLAPALRPLFLLGHRAVMRGGERGLRQALAAESPG</sequence>
<reference evidence="1 2" key="1">
    <citation type="submission" date="2019-11" db="EMBL/GenBank/DDBJ databases">
        <authorList>
            <person name="Li X.-J."/>
            <person name="Feng X.-M."/>
        </authorList>
    </citation>
    <scope>NUCLEOTIDE SEQUENCE [LARGE SCALE GENOMIC DNA]</scope>
    <source>
        <strain evidence="1 2">XMNu-373</strain>
    </source>
</reference>
<dbReference type="SUPFAM" id="SSF55961">
    <property type="entry name" value="Bet v1-like"/>
    <property type="match status" value="1"/>
</dbReference>
<dbReference type="AlphaFoldDB" id="A0A7K3M1V7"/>